<evidence type="ECO:0000256" key="1">
    <source>
        <dbReference type="ARBA" id="ARBA00023015"/>
    </source>
</evidence>
<evidence type="ECO:0000256" key="4">
    <source>
        <dbReference type="ARBA" id="ARBA00023242"/>
    </source>
</evidence>
<dbReference type="Gene3D" id="1.10.10.60">
    <property type="entry name" value="Homeodomain-like"/>
    <property type="match status" value="2"/>
</dbReference>
<organism evidence="8 9">
    <name type="scientific">Euplotes crassus</name>
    <dbReference type="NCBI Taxonomy" id="5936"/>
    <lineage>
        <taxon>Eukaryota</taxon>
        <taxon>Sar</taxon>
        <taxon>Alveolata</taxon>
        <taxon>Ciliophora</taxon>
        <taxon>Intramacronucleata</taxon>
        <taxon>Spirotrichea</taxon>
        <taxon>Hypotrichia</taxon>
        <taxon>Euplotida</taxon>
        <taxon>Euplotidae</taxon>
        <taxon>Moneuplotes</taxon>
    </lineage>
</organism>
<evidence type="ECO:0000256" key="5">
    <source>
        <dbReference type="SAM" id="MobiDB-lite"/>
    </source>
</evidence>
<dbReference type="InterPro" id="IPR051575">
    <property type="entry name" value="Myb-like_DNA-bd"/>
</dbReference>
<protein>
    <recommendedName>
        <fullName evidence="10">Myb-like DNA-binding domain containing protein</fullName>
    </recommendedName>
</protein>
<comment type="caution">
    <text evidence="8">The sequence shown here is derived from an EMBL/GenBank/DDBJ whole genome shotgun (WGS) entry which is preliminary data.</text>
</comment>
<dbReference type="SMART" id="SM00717">
    <property type="entry name" value="SANT"/>
    <property type="match status" value="3"/>
</dbReference>
<feature type="compositionally biased region" description="Basic residues" evidence="5">
    <location>
        <begin position="135"/>
        <end position="144"/>
    </location>
</feature>
<dbReference type="Proteomes" id="UP001295684">
    <property type="component" value="Unassembled WGS sequence"/>
</dbReference>
<keyword evidence="9" id="KW-1185">Reference proteome</keyword>
<keyword evidence="2" id="KW-0238">DNA-binding</keyword>
<dbReference type="GO" id="GO:0042796">
    <property type="term" value="P:snRNA transcription by RNA polymerase III"/>
    <property type="evidence" value="ECO:0007669"/>
    <property type="project" value="TreeGrafter"/>
</dbReference>
<evidence type="ECO:0000259" key="6">
    <source>
        <dbReference type="PROSITE" id="PS50090"/>
    </source>
</evidence>
<gene>
    <name evidence="8" type="ORF">ECRASSUSDP1_LOCUS14678</name>
</gene>
<dbReference type="GO" id="GO:0019185">
    <property type="term" value="C:snRNA-activating protein complex"/>
    <property type="evidence" value="ECO:0007669"/>
    <property type="project" value="TreeGrafter"/>
</dbReference>
<proteinExistence type="predicted"/>
<evidence type="ECO:0000256" key="2">
    <source>
        <dbReference type="ARBA" id="ARBA00023125"/>
    </source>
</evidence>
<dbReference type="CDD" id="cd00167">
    <property type="entry name" value="SANT"/>
    <property type="match status" value="1"/>
</dbReference>
<sequence length="307" mass="36363">MERVGPWTMEEDIRLITSLLRTNYKDWKAVQVAVGCRNLTKCQMRFKRYYSHLIDAKWTEKEDNQILKFVAAHGVNNWENCKIRKRADRDIMFRWYSYLDPYMSVIIKSHKDQEKLEEMEKEAAKENQRVDHSTKRTRRKKRRRKEEQKNSEEILHNSNIKIESGPVFVVDRKTKWTFDQEKLLFQCYQKYGPCWSRFKFAFWNKSSQELKAHFYEILELTKSKSSINDTYILNYVKEAALSFNASVKDLPQDICDKIENSQSRKSSCDSENSSSTMSSPIKLKIKRVGQNQSESSNNSNNSNSAQN</sequence>
<evidence type="ECO:0000256" key="3">
    <source>
        <dbReference type="ARBA" id="ARBA00023163"/>
    </source>
</evidence>
<dbReference type="SUPFAM" id="SSF46689">
    <property type="entry name" value="Homeodomain-like"/>
    <property type="match status" value="3"/>
</dbReference>
<dbReference type="GO" id="GO:0000978">
    <property type="term" value="F:RNA polymerase II cis-regulatory region sequence-specific DNA binding"/>
    <property type="evidence" value="ECO:0007669"/>
    <property type="project" value="TreeGrafter"/>
</dbReference>
<evidence type="ECO:0000313" key="8">
    <source>
        <dbReference type="EMBL" id="CAI2373336.1"/>
    </source>
</evidence>
<dbReference type="EMBL" id="CAMPGE010014679">
    <property type="protein sequence ID" value="CAI2373336.1"/>
    <property type="molecule type" value="Genomic_DNA"/>
</dbReference>
<dbReference type="InterPro" id="IPR017930">
    <property type="entry name" value="Myb_dom"/>
</dbReference>
<accession>A0AAD1XIJ1</accession>
<evidence type="ECO:0008006" key="10">
    <source>
        <dbReference type="Google" id="ProtNLM"/>
    </source>
</evidence>
<name>A0AAD1XIJ1_EUPCR</name>
<keyword evidence="3" id="KW-0804">Transcription</keyword>
<dbReference type="InterPro" id="IPR009057">
    <property type="entry name" value="Homeodomain-like_sf"/>
</dbReference>
<evidence type="ECO:0000313" key="9">
    <source>
        <dbReference type="Proteomes" id="UP001295684"/>
    </source>
</evidence>
<keyword evidence="1" id="KW-0805">Transcription regulation</keyword>
<dbReference type="PROSITE" id="PS51294">
    <property type="entry name" value="HTH_MYB"/>
    <property type="match status" value="1"/>
</dbReference>
<dbReference type="Pfam" id="PF00249">
    <property type="entry name" value="Myb_DNA-binding"/>
    <property type="match status" value="1"/>
</dbReference>
<feature type="region of interest" description="Disordered" evidence="5">
    <location>
        <begin position="261"/>
        <end position="307"/>
    </location>
</feature>
<dbReference type="PANTHER" id="PTHR46621">
    <property type="entry name" value="SNRNA-ACTIVATING PROTEIN COMPLEX SUBUNIT 4"/>
    <property type="match status" value="1"/>
</dbReference>
<keyword evidence="4" id="KW-0539">Nucleus</keyword>
<feature type="compositionally biased region" description="Basic and acidic residues" evidence="5">
    <location>
        <begin position="117"/>
        <end position="134"/>
    </location>
</feature>
<dbReference type="AlphaFoldDB" id="A0AAD1XIJ1"/>
<feature type="domain" description="Myb-like" evidence="6">
    <location>
        <begin position="57"/>
        <end position="99"/>
    </location>
</feature>
<evidence type="ECO:0000259" key="7">
    <source>
        <dbReference type="PROSITE" id="PS51294"/>
    </source>
</evidence>
<feature type="region of interest" description="Disordered" evidence="5">
    <location>
        <begin position="117"/>
        <end position="153"/>
    </location>
</feature>
<dbReference type="GO" id="GO:0001006">
    <property type="term" value="F:RNA polymerase III type 3 promoter sequence-specific DNA binding"/>
    <property type="evidence" value="ECO:0007669"/>
    <property type="project" value="TreeGrafter"/>
</dbReference>
<reference evidence="8" key="1">
    <citation type="submission" date="2023-07" db="EMBL/GenBank/DDBJ databases">
        <authorList>
            <consortium name="AG Swart"/>
            <person name="Singh M."/>
            <person name="Singh A."/>
            <person name="Seah K."/>
            <person name="Emmerich C."/>
        </authorList>
    </citation>
    <scope>NUCLEOTIDE SEQUENCE</scope>
    <source>
        <strain evidence="8">DP1</strain>
    </source>
</reference>
<dbReference type="PANTHER" id="PTHR46621:SF1">
    <property type="entry name" value="SNRNA-ACTIVATING PROTEIN COMPLEX SUBUNIT 4"/>
    <property type="match status" value="1"/>
</dbReference>
<feature type="domain" description="Myb-like" evidence="6">
    <location>
        <begin position="1"/>
        <end position="50"/>
    </location>
</feature>
<dbReference type="InterPro" id="IPR001005">
    <property type="entry name" value="SANT/Myb"/>
</dbReference>
<feature type="compositionally biased region" description="Polar residues" evidence="5">
    <location>
        <begin position="261"/>
        <end position="279"/>
    </location>
</feature>
<feature type="domain" description="HTH myb-type" evidence="7">
    <location>
        <begin position="57"/>
        <end position="103"/>
    </location>
</feature>
<dbReference type="GO" id="GO:0042795">
    <property type="term" value="P:snRNA transcription by RNA polymerase II"/>
    <property type="evidence" value="ECO:0007669"/>
    <property type="project" value="TreeGrafter"/>
</dbReference>
<feature type="compositionally biased region" description="Low complexity" evidence="5">
    <location>
        <begin position="290"/>
        <end position="307"/>
    </location>
</feature>
<dbReference type="PROSITE" id="PS50090">
    <property type="entry name" value="MYB_LIKE"/>
    <property type="match status" value="2"/>
</dbReference>